<evidence type="ECO:0000259" key="1">
    <source>
        <dbReference type="PROSITE" id="PS50915"/>
    </source>
</evidence>
<proteinExistence type="predicted"/>
<dbReference type="SUPFAM" id="SSF56973">
    <property type="entry name" value="Aerolisin/ETX pore-forming domain"/>
    <property type="match status" value="1"/>
</dbReference>
<dbReference type="PROSITE" id="PS50915">
    <property type="entry name" value="CRYSTALLIN_BETA_GAMMA"/>
    <property type="match status" value="1"/>
</dbReference>
<comment type="caution">
    <text evidence="2">The sequence shown here is derived from an EMBL/GenBank/DDBJ whole genome shotgun (WGS) entry which is preliminary data.</text>
</comment>
<dbReference type="InterPro" id="IPR001064">
    <property type="entry name" value="Beta/gamma_crystallin"/>
</dbReference>
<dbReference type="RefSeq" id="WP_136972998.1">
    <property type="nucleotide sequence ID" value="NZ_JARZHI010000012.1"/>
</dbReference>
<dbReference type="EMBL" id="JARZHI010000012">
    <property type="protein sequence ID" value="MDI1431181.1"/>
    <property type="molecule type" value="Genomic_DNA"/>
</dbReference>
<name>A0ABT6NS74_9BACT</name>
<dbReference type="Gene3D" id="2.170.15.10">
    <property type="entry name" value="Proaerolysin, chain A, domain 3"/>
    <property type="match status" value="1"/>
</dbReference>
<organism evidence="2 3">
    <name type="scientific">Polyangium sorediatum</name>
    <dbReference type="NCBI Taxonomy" id="889274"/>
    <lineage>
        <taxon>Bacteria</taxon>
        <taxon>Pseudomonadati</taxon>
        <taxon>Myxococcota</taxon>
        <taxon>Polyangia</taxon>
        <taxon>Polyangiales</taxon>
        <taxon>Polyangiaceae</taxon>
        <taxon>Polyangium</taxon>
    </lineage>
</organism>
<feature type="domain" description="Beta/gamma crystallin 'Greek key'" evidence="1">
    <location>
        <begin position="69"/>
        <end position="117"/>
    </location>
</feature>
<evidence type="ECO:0000313" key="2">
    <source>
        <dbReference type="EMBL" id="MDI1431181.1"/>
    </source>
</evidence>
<evidence type="ECO:0000313" key="3">
    <source>
        <dbReference type="Proteomes" id="UP001160301"/>
    </source>
</evidence>
<gene>
    <name evidence="2" type="ORF">QHF89_16930</name>
</gene>
<dbReference type="Proteomes" id="UP001160301">
    <property type="component" value="Unassembled WGS sequence"/>
</dbReference>
<protein>
    <recommendedName>
        <fullName evidence="1">Beta/gamma crystallin 'Greek key' domain-containing protein</fullName>
    </recommendedName>
</protein>
<keyword evidence="3" id="KW-1185">Reference proteome</keyword>
<reference evidence="2 3" key="1">
    <citation type="submission" date="2023-04" db="EMBL/GenBank/DDBJ databases">
        <title>The genome sequence of Polyangium sorediatum DSM14670.</title>
        <authorList>
            <person name="Zhang X."/>
        </authorList>
    </citation>
    <scope>NUCLEOTIDE SEQUENCE [LARGE SCALE GENOMIC DNA]</scope>
    <source>
        <strain evidence="2 3">DSM 14670</strain>
    </source>
</reference>
<accession>A0ABT6NS74</accession>
<dbReference type="Gene3D" id="2.60.20.10">
    <property type="entry name" value="Crystallins"/>
    <property type="match status" value="1"/>
</dbReference>
<sequence length="358" mass="39707">MRYNLPKGRVVTLFDNHTTLDWPNLKGAGRVCDLIGTGDGEEHAINLKSCNLNDCASAFLQRNVDLDMGYVCLYEEGDFKGNCTTLFMSEWELDTDTPHNMDGWHIEDKLSSIKWQDMLDTFSMELYANSDGSGKSYANIARGAGQEANLADVGFNDSASSFKIFRLRPVEEEIKQVVIENYVPTNQSEAVVYNLEGTNDGPRPMKPGTGVTVSVTETAEITVTDIHSTGGAVEGSYTWSRLGSNDNAGNLTVGASYNYEHSESSTDSIEVEKVLTTSIDYEVPPNHTYVIRWYATSGTVDVTVNTTATRWYTQPLAGTILDPNNGYYRRDENLTLSFKGVLCVHYWNYYNSVSISSP</sequence>